<dbReference type="InParanoid" id="A0A409YEQ1"/>
<dbReference type="GO" id="GO:0032259">
    <property type="term" value="P:methylation"/>
    <property type="evidence" value="ECO:0007669"/>
    <property type="project" value="UniProtKB-KW"/>
</dbReference>
<dbReference type="STRING" id="231916.A0A409YEQ1"/>
<evidence type="ECO:0000256" key="4">
    <source>
        <dbReference type="ARBA" id="ARBA00022691"/>
    </source>
</evidence>
<dbReference type="SUPFAM" id="SSF53335">
    <property type="entry name" value="S-adenosyl-L-methionine-dependent methyltransferases"/>
    <property type="match status" value="1"/>
</dbReference>
<reference evidence="14 15" key="1">
    <citation type="journal article" date="2018" name="Evol. Lett.">
        <title>Horizontal gene cluster transfer increased hallucinogenic mushroom diversity.</title>
        <authorList>
            <person name="Reynolds H.T."/>
            <person name="Vijayakumar V."/>
            <person name="Gluck-Thaler E."/>
            <person name="Korotkin H.B."/>
            <person name="Matheny P.B."/>
            <person name="Slot J.C."/>
        </authorList>
    </citation>
    <scope>NUCLEOTIDE SEQUENCE [LARGE SCALE GENOMIC DNA]</scope>
    <source>
        <strain evidence="14 15">SRW20</strain>
    </source>
</reference>
<dbReference type="GO" id="GO:0003682">
    <property type="term" value="F:chromatin binding"/>
    <property type="evidence" value="ECO:0007669"/>
    <property type="project" value="InterPro"/>
</dbReference>
<keyword evidence="3 9" id="KW-0808">Transferase</keyword>
<evidence type="ECO:0000256" key="9">
    <source>
        <dbReference type="PROSITE-ProRule" id="PRU01016"/>
    </source>
</evidence>
<evidence type="ECO:0000256" key="11">
    <source>
        <dbReference type="RuleBase" id="RU000417"/>
    </source>
</evidence>
<dbReference type="Gene3D" id="2.30.30.490">
    <property type="match status" value="2"/>
</dbReference>
<feature type="domain" description="BAH" evidence="13">
    <location>
        <begin position="643"/>
        <end position="765"/>
    </location>
</feature>
<dbReference type="EMBL" id="NHYE01000937">
    <property type="protein sequence ID" value="PPR01483.1"/>
    <property type="molecule type" value="Genomic_DNA"/>
</dbReference>
<comment type="caution">
    <text evidence="14">The sequence shown here is derived from an EMBL/GenBank/DDBJ whole genome shotgun (WGS) entry which is preliminary data.</text>
</comment>
<comment type="similarity">
    <text evidence="9 10">Belongs to the class I-like SAM-binding methyltransferase superfamily. C5-methyltransferase family.</text>
</comment>
<dbReference type="InterPro" id="IPR043151">
    <property type="entry name" value="BAH_sf"/>
</dbReference>
<dbReference type="InterPro" id="IPR029063">
    <property type="entry name" value="SAM-dependent_MTases_sf"/>
</dbReference>
<evidence type="ECO:0000256" key="2">
    <source>
        <dbReference type="ARBA" id="ARBA00022603"/>
    </source>
</evidence>
<keyword evidence="6" id="KW-0238">DNA-binding</keyword>
<evidence type="ECO:0000256" key="3">
    <source>
        <dbReference type="ARBA" id="ARBA00022679"/>
    </source>
</evidence>
<sequence>MGVSGLVPYVDIVIDPALRATLRNLKRPFSDASDVDPLEPSPKKKRLRSGYHSSNESSQGDLDQPLSPTVSDYEFEAEQQLLSDEGAYDSDNLSTSVSFLDGRHGEGRKHYYTPGDEVAEDAQLRIAGETAPVEEDSDCTIPIRLLSDYTIYNLETRRLVAVDELLQLDYCKEQYAASGLVRPWFGDGDSLDDGQSDDDDRRSSASVSEDDRITLTRLLEFSIHSSSEEDLLDSKIYIRTKFAWYILGCPSQLYTSYFSPFWIRHRLLHLLIMAAVNNKHTTYEQFSQNLPDLDETEGSIVTAQTILGRQLRGEDLTSDDTMAYLLSALPDICASNGIRIASVPVIQRILGKRIPSSRHSANRSNAKVRQTRTETLDLRRSSNPERAVLKHHGRTFLTDVVNRIAKNLFEVSLDVAEALVDQDDEEVAQDLPRFKAHYSNPGHMEWGKKFKGPGKTYWSLYIDGVLYTAGDIVMVEPGTESASAEVLKASQTINKYGNRWWFCQIRYFFEIPSKSGTVKMFHGHWFMHGSKTLLQETSHSKALYLLNQCDDNPVTSIFRKCNFRILQSFQQEVVDDGSSDSNDFFCSHLYDEEMVAFVDIPEGALTVTRDGPSKSCFSCLHKAKEDSLADIMIGTEETTIYGIKYHVHDFVYIHPGLTSGSILLEIGQITKFQKQQVAVRLLGRYDEYVKYQKKLQSSDCDLIADERRLYLRDEVRLISADEIDGLCHVLHSTDEAKIKAWIQEDDHFYLSEAGSKEHLYPIKQKDLAVCISCRQADSEAIQHARRFQQTNSKLVGMELFSGAGGLGTGMQMSGFVETKYAVEFSPAAAKTYMKNHPDTKVYCQDSSNLLKYAILGKNSNGKSKPPSSNIDGTECPPLPKKTDGIDFIFGGPPCQSFSRANHSKRRDDIRSTLACNMLSYVEHYEPTYFLLENVAGFLDHKFYNTRETKSGEIESEIQFGMVKFVMRTLIALGYQAHFKLLQSGQYGIPQSRNRVIFWAAKRGVPLPKFPIPVYAFPKAVHRVKLPTGDSLDPPTRCKIPTKFHHFAPFKPRTVNDAIGDLPCFDWENPHKIIPETNQSYKSAKKRQDELGIPSFEAVAEGRRGDFGDLPGYPMGATYPCQPQNSYQRWLRQGMETQKLLTGHYTTRLGSKIIEANLDRTDYLKDLPSSVLPNYAKPHAQKKNKTFYGRMDGNGFFKCAVTTLSPNLKNQWPLHPSQKRIITVREAARSQGFPDDYIFESCNTSPSQIVQDQLRQIGNAVAVPFALALGKELGKAMILKWQAKEREGSVPL</sequence>
<dbReference type="PANTHER" id="PTHR10629:SF52">
    <property type="entry name" value="DNA (CYTOSINE-5)-METHYLTRANSFERASE 1"/>
    <property type="match status" value="1"/>
</dbReference>
<comment type="catalytic activity">
    <reaction evidence="11">
        <text>a 2'-deoxycytidine in DNA + S-adenosyl-L-methionine = a 5-methyl-2'-deoxycytidine in DNA + S-adenosyl-L-homocysteine + H(+)</text>
        <dbReference type="Rhea" id="RHEA:13681"/>
        <dbReference type="Rhea" id="RHEA-COMP:11369"/>
        <dbReference type="Rhea" id="RHEA-COMP:11370"/>
        <dbReference type="ChEBI" id="CHEBI:15378"/>
        <dbReference type="ChEBI" id="CHEBI:57856"/>
        <dbReference type="ChEBI" id="CHEBI:59789"/>
        <dbReference type="ChEBI" id="CHEBI:85452"/>
        <dbReference type="ChEBI" id="CHEBI:85454"/>
        <dbReference type="EC" id="2.1.1.37"/>
    </reaction>
</comment>
<dbReference type="PROSITE" id="PS00094">
    <property type="entry name" value="C5_MTASE_1"/>
    <property type="match status" value="1"/>
</dbReference>
<dbReference type="NCBIfam" id="TIGR00675">
    <property type="entry name" value="dcm"/>
    <property type="match status" value="1"/>
</dbReference>
<dbReference type="Gene3D" id="3.90.120.10">
    <property type="entry name" value="DNA Methylase, subunit A, domain 2"/>
    <property type="match status" value="1"/>
</dbReference>
<dbReference type="InterPro" id="IPR001025">
    <property type="entry name" value="BAH_dom"/>
</dbReference>
<keyword evidence="15" id="KW-1185">Reference proteome</keyword>
<dbReference type="Pfam" id="PF01426">
    <property type="entry name" value="BAH"/>
    <property type="match status" value="1"/>
</dbReference>
<dbReference type="Proteomes" id="UP000284706">
    <property type="component" value="Unassembled WGS sequence"/>
</dbReference>
<dbReference type="PRINTS" id="PR00105">
    <property type="entry name" value="C5METTRFRASE"/>
</dbReference>
<keyword evidence="7" id="KW-0539">Nucleus</keyword>
<dbReference type="PIRSF" id="PIRSF037404">
    <property type="entry name" value="DNMT1"/>
    <property type="match status" value="1"/>
</dbReference>
<dbReference type="GO" id="GO:0006346">
    <property type="term" value="P:DNA methylation-dependent constitutive heterochromatin formation"/>
    <property type="evidence" value="ECO:0007669"/>
    <property type="project" value="InterPro"/>
</dbReference>
<dbReference type="InterPro" id="IPR018117">
    <property type="entry name" value="C5_DNA_meth_AS"/>
</dbReference>
<evidence type="ECO:0000256" key="5">
    <source>
        <dbReference type="ARBA" id="ARBA00022737"/>
    </source>
</evidence>
<evidence type="ECO:0000256" key="10">
    <source>
        <dbReference type="RuleBase" id="RU000416"/>
    </source>
</evidence>
<feature type="compositionally biased region" description="Polar residues" evidence="12">
    <location>
        <begin position="51"/>
        <end position="68"/>
    </location>
</feature>
<dbReference type="Pfam" id="PF00145">
    <property type="entry name" value="DNA_methylase"/>
    <property type="match status" value="1"/>
</dbReference>
<feature type="active site" evidence="8 9">
    <location>
        <position position="894"/>
    </location>
</feature>
<dbReference type="CDD" id="cd04370">
    <property type="entry name" value="BAH"/>
    <property type="match status" value="2"/>
</dbReference>
<dbReference type="InterPro" id="IPR001525">
    <property type="entry name" value="C5_MeTfrase"/>
</dbReference>
<evidence type="ECO:0000256" key="6">
    <source>
        <dbReference type="ARBA" id="ARBA00023125"/>
    </source>
</evidence>
<dbReference type="PROSITE" id="PS51038">
    <property type="entry name" value="BAH"/>
    <property type="match status" value="2"/>
</dbReference>
<evidence type="ECO:0000313" key="15">
    <source>
        <dbReference type="Proteomes" id="UP000284706"/>
    </source>
</evidence>
<gene>
    <name evidence="14" type="ORF">CVT26_015106</name>
</gene>
<keyword evidence="4 9" id="KW-0949">S-adenosyl-L-methionine</keyword>
<evidence type="ECO:0000256" key="8">
    <source>
        <dbReference type="PIRSR" id="PIRSR037404-1"/>
    </source>
</evidence>
<dbReference type="GO" id="GO:0044027">
    <property type="term" value="P:negative regulation of gene expression via chromosomal CpG island methylation"/>
    <property type="evidence" value="ECO:0007669"/>
    <property type="project" value="TreeGrafter"/>
</dbReference>
<evidence type="ECO:0000256" key="7">
    <source>
        <dbReference type="ARBA" id="ARBA00023242"/>
    </source>
</evidence>
<dbReference type="Gene3D" id="3.40.50.150">
    <property type="entry name" value="Vaccinia Virus protein VP39"/>
    <property type="match status" value="1"/>
</dbReference>
<evidence type="ECO:0000259" key="13">
    <source>
        <dbReference type="PROSITE" id="PS51038"/>
    </source>
</evidence>
<protein>
    <recommendedName>
        <fullName evidence="11">Cytosine-specific methyltransferase</fullName>
        <ecNumber evidence="11">2.1.1.37</ecNumber>
    </recommendedName>
</protein>
<keyword evidence="5" id="KW-0677">Repeat</keyword>
<organism evidence="14 15">
    <name type="scientific">Gymnopilus dilepis</name>
    <dbReference type="NCBI Taxonomy" id="231916"/>
    <lineage>
        <taxon>Eukaryota</taxon>
        <taxon>Fungi</taxon>
        <taxon>Dikarya</taxon>
        <taxon>Basidiomycota</taxon>
        <taxon>Agaricomycotina</taxon>
        <taxon>Agaricomycetes</taxon>
        <taxon>Agaricomycetidae</taxon>
        <taxon>Agaricales</taxon>
        <taxon>Agaricineae</taxon>
        <taxon>Hymenogastraceae</taxon>
        <taxon>Gymnopilus</taxon>
    </lineage>
</organism>
<dbReference type="Pfam" id="PF12047">
    <property type="entry name" value="DNMT1-RFD"/>
    <property type="match status" value="1"/>
</dbReference>
<keyword evidence="2 9" id="KW-0489">Methyltransferase</keyword>
<dbReference type="OrthoDB" id="5376140at2759"/>
<proteinExistence type="inferred from homology"/>
<dbReference type="InterPro" id="IPR022702">
    <property type="entry name" value="Cytosine_MeTrfase1_RFD"/>
</dbReference>
<dbReference type="InterPro" id="IPR050390">
    <property type="entry name" value="C5-Methyltransferase"/>
</dbReference>
<dbReference type="PANTHER" id="PTHR10629">
    <property type="entry name" value="CYTOSINE-SPECIFIC METHYLTRANSFERASE"/>
    <property type="match status" value="1"/>
</dbReference>
<dbReference type="GO" id="GO:0003677">
    <property type="term" value="F:DNA binding"/>
    <property type="evidence" value="ECO:0007669"/>
    <property type="project" value="UniProtKB-KW"/>
</dbReference>
<evidence type="ECO:0000256" key="12">
    <source>
        <dbReference type="SAM" id="MobiDB-lite"/>
    </source>
</evidence>
<accession>A0A409YEQ1</accession>
<dbReference type="EC" id="2.1.1.37" evidence="11"/>
<name>A0A409YEQ1_9AGAR</name>
<dbReference type="GO" id="GO:0005634">
    <property type="term" value="C:nucleus"/>
    <property type="evidence" value="ECO:0007669"/>
    <property type="project" value="UniProtKB-SubCell"/>
</dbReference>
<evidence type="ECO:0000313" key="14">
    <source>
        <dbReference type="EMBL" id="PPR01483.1"/>
    </source>
</evidence>
<dbReference type="SMART" id="SM00439">
    <property type="entry name" value="BAH"/>
    <property type="match status" value="1"/>
</dbReference>
<dbReference type="GO" id="GO:0003886">
    <property type="term" value="F:DNA (cytosine-5-)-methyltransferase activity"/>
    <property type="evidence" value="ECO:0007669"/>
    <property type="project" value="UniProtKB-EC"/>
</dbReference>
<dbReference type="PROSITE" id="PS51679">
    <property type="entry name" value="SAM_MT_C5"/>
    <property type="match status" value="1"/>
</dbReference>
<feature type="region of interest" description="Disordered" evidence="12">
    <location>
        <begin position="29"/>
        <end position="68"/>
    </location>
</feature>
<feature type="compositionally biased region" description="Polar residues" evidence="12">
    <location>
        <begin position="357"/>
        <end position="368"/>
    </location>
</feature>
<comment type="subcellular location">
    <subcellularLocation>
        <location evidence="1">Nucleus</location>
    </subcellularLocation>
</comment>
<feature type="region of interest" description="Disordered" evidence="12">
    <location>
        <begin position="357"/>
        <end position="377"/>
    </location>
</feature>
<feature type="domain" description="BAH" evidence="13">
    <location>
        <begin position="465"/>
        <end position="601"/>
    </location>
</feature>
<evidence type="ECO:0000256" key="1">
    <source>
        <dbReference type="ARBA" id="ARBA00004123"/>
    </source>
</evidence>